<keyword evidence="8" id="KW-0723">Serine/threonine-protein kinase</keyword>
<name>Q2IF56_ANADE</name>
<dbReference type="SMART" id="SM00220">
    <property type="entry name" value="S_TKc"/>
    <property type="match status" value="1"/>
</dbReference>
<keyword evidence="1 5" id="KW-0853">WD repeat</keyword>
<reference evidence="8" key="1">
    <citation type="submission" date="2006-01" db="EMBL/GenBank/DDBJ databases">
        <title>Complete sequence of Anaeromyxobacter dehalogenans 2CP-C.</title>
        <authorList>
            <consortium name="US DOE Joint Genome Institute"/>
            <person name="Copeland A."/>
            <person name="Lucas S."/>
            <person name="Lapidus A."/>
            <person name="Barry K."/>
            <person name="Detter J.C."/>
            <person name="Glavina T."/>
            <person name="Hammon N."/>
            <person name="Israni S."/>
            <person name="Pitluck S."/>
            <person name="Brettin T."/>
            <person name="Bruce D."/>
            <person name="Han C."/>
            <person name="Tapia R."/>
            <person name="Gilna P."/>
            <person name="Kiss H."/>
            <person name="Schmutz J."/>
            <person name="Larimer F."/>
            <person name="Land M."/>
            <person name="Kyrpides N."/>
            <person name="Anderson I."/>
            <person name="Sanford R.A."/>
            <person name="Ritalahti K.M."/>
            <person name="Thomas H.S."/>
            <person name="Kirby J.R."/>
            <person name="Zhulin I.B."/>
            <person name="Loeffler F.E."/>
            <person name="Richardson P."/>
        </authorList>
    </citation>
    <scope>NUCLEOTIDE SEQUENCE</scope>
    <source>
        <strain evidence="8">2CP-C</strain>
    </source>
</reference>
<dbReference type="InterPro" id="IPR001680">
    <property type="entry name" value="WD40_rpt"/>
</dbReference>
<dbReference type="Pfam" id="PF00069">
    <property type="entry name" value="Pkinase"/>
    <property type="match status" value="1"/>
</dbReference>
<evidence type="ECO:0000256" key="5">
    <source>
        <dbReference type="PROSITE-ProRule" id="PRU00221"/>
    </source>
</evidence>
<dbReference type="AlphaFoldDB" id="Q2IF56"/>
<evidence type="ECO:0000313" key="9">
    <source>
        <dbReference type="Proteomes" id="UP000001935"/>
    </source>
</evidence>
<dbReference type="SUPFAM" id="SSF56112">
    <property type="entry name" value="Protein kinase-like (PK-like)"/>
    <property type="match status" value="1"/>
</dbReference>
<feature type="repeat" description="WD" evidence="5">
    <location>
        <begin position="820"/>
        <end position="851"/>
    </location>
</feature>
<dbReference type="SUPFAM" id="SSF50978">
    <property type="entry name" value="WD40 repeat-like"/>
    <property type="match status" value="2"/>
</dbReference>
<evidence type="ECO:0000313" key="8">
    <source>
        <dbReference type="EMBL" id="ABC83217.1"/>
    </source>
</evidence>
<dbReference type="InterPro" id="IPR017441">
    <property type="entry name" value="Protein_kinase_ATP_BS"/>
</dbReference>
<feature type="repeat" description="WD" evidence="5">
    <location>
        <begin position="530"/>
        <end position="571"/>
    </location>
</feature>
<feature type="repeat" description="WD" evidence="5">
    <location>
        <begin position="778"/>
        <end position="819"/>
    </location>
</feature>
<dbReference type="PROSITE" id="PS00108">
    <property type="entry name" value="PROTEIN_KINASE_ST"/>
    <property type="match status" value="1"/>
</dbReference>
<dbReference type="PANTHER" id="PTHR19879:SF9">
    <property type="entry name" value="TRANSCRIPTION INITIATION FACTOR TFIID SUBUNIT 5"/>
    <property type="match status" value="1"/>
</dbReference>
<dbReference type="GO" id="GO:0004674">
    <property type="term" value="F:protein serine/threonine kinase activity"/>
    <property type="evidence" value="ECO:0007669"/>
    <property type="project" value="UniProtKB-KW"/>
</dbReference>
<protein>
    <submittedName>
        <fullName evidence="8">Serine/threonine protein kinase with WD40 repeats</fullName>
    </submittedName>
</protein>
<dbReference type="InterPro" id="IPR000719">
    <property type="entry name" value="Prot_kinase_dom"/>
</dbReference>
<dbReference type="Pfam" id="PF00400">
    <property type="entry name" value="WD40"/>
    <property type="match status" value="10"/>
</dbReference>
<keyword evidence="2" id="KW-0677">Repeat</keyword>
<dbReference type="PROSITE" id="PS50294">
    <property type="entry name" value="WD_REPEATS_REGION"/>
    <property type="match status" value="4"/>
</dbReference>
<feature type="repeat" description="WD" evidence="5">
    <location>
        <begin position="985"/>
        <end position="1015"/>
    </location>
</feature>
<dbReference type="InterPro" id="IPR011009">
    <property type="entry name" value="Kinase-like_dom_sf"/>
</dbReference>
<feature type="repeat" description="WD" evidence="5">
    <location>
        <begin position="613"/>
        <end position="646"/>
    </location>
</feature>
<feature type="repeat" description="WD" evidence="5">
    <location>
        <begin position="737"/>
        <end position="778"/>
    </location>
</feature>
<dbReference type="GO" id="GO:0005524">
    <property type="term" value="F:ATP binding"/>
    <property type="evidence" value="ECO:0007669"/>
    <property type="project" value="UniProtKB-UniRule"/>
</dbReference>
<evidence type="ECO:0000256" key="4">
    <source>
        <dbReference type="ARBA" id="ARBA00022840"/>
    </source>
</evidence>
<feature type="domain" description="Protein kinase" evidence="7">
    <location>
        <begin position="50"/>
        <end position="304"/>
    </location>
</feature>
<dbReference type="PROSITE" id="PS50011">
    <property type="entry name" value="PROTEIN_KINASE_DOM"/>
    <property type="match status" value="1"/>
</dbReference>
<dbReference type="CDD" id="cd00200">
    <property type="entry name" value="WD40"/>
    <property type="match status" value="2"/>
</dbReference>
<keyword evidence="8" id="KW-0808">Transferase</keyword>
<dbReference type="InterPro" id="IPR015943">
    <property type="entry name" value="WD40/YVTN_repeat-like_dom_sf"/>
</dbReference>
<evidence type="ECO:0000256" key="1">
    <source>
        <dbReference type="ARBA" id="ARBA00022574"/>
    </source>
</evidence>
<dbReference type="InterPro" id="IPR036322">
    <property type="entry name" value="WD40_repeat_dom_sf"/>
</dbReference>
<evidence type="ECO:0000256" key="6">
    <source>
        <dbReference type="PROSITE-ProRule" id="PRU10141"/>
    </source>
</evidence>
<evidence type="ECO:0000256" key="2">
    <source>
        <dbReference type="ARBA" id="ARBA00022737"/>
    </source>
</evidence>
<dbReference type="InterPro" id="IPR008271">
    <property type="entry name" value="Ser/Thr_kinase_AS"/>
</dbReference>
<sequence>MREAPRVIPPELEGESQEFSDLLLELAAAPARDPSQLAAPLEAGMVVGRFELLREIGRGGFGLVFEARDRELGRLVAFKAMRPSRAEPAALEKPLREEAEAAARLNHPNVVTLHDFGIHEGTPYLILELLRGETLQQRLKRGRLQPEEAVRIARDVASGLVHAHSRGVLHRDLKPGNVFLTEAGGVKLLDFGLARLLDRASLAGGTPAYMAPEQLRGEPGDARADVFSAGVVLWQMLTGELPFPVVDGRSTVLDPGPPPRLPLEDAPPALASLLTAALSQAPTGRPQTALGLLDGLAGVEQAYAGRAAAQARAARLRRLRRTAAAAAGLVVLGLAAAAALAIRSGAHAERALRAARVAGTADGASDPLVAALLMAELPDEPPPRAVAIAQRLLSEPIPETVLDGVPKGLGLAVSPDGAWVAVGGEQGGAKLWRADGTGAPRVLAADGAARTDGLAFTPDGRRLVTADHAGALRVFALDGDAPPRTLPAGSVPLVKLALDPAGRVAAAGALDGRLWLADVTGAAGGTPPRAVLHDGAVLALAFSPDGARVATGSVDGFVRVIASPSGAVLATAPLPGGVPFSVAWSPDGRVIAVGSEDGLVRLLGPDGRIRQTLGAPGMAVSSVEFDRAGTRVVAGSQDGAAHVWRLGAAGPEIRLRGHRGGVAYAAFAPDGRHVITGGTDGTVRIWRADGEGTPVVLRGHTVIDGAPTPDGTRVFTRGTDDVIRVWRTDDPRQRGQLVGHEALVDTVEWTRDGTRVLTASHDGTARLWPVHGGAALTVRDPGNVIHSADLDPTERTFVTSSEDRTVRVWDAATGALVRELRGHEGPVLSAAFSPDGTLIASGSLDKTVRVWRADGTGTPLVFRGHGAVLTAVTWTPDGKAVISSSQDEASAHVWPLDGSPPRIIKTERPVFRAVVAPDGTLLVPEQGGTLRLFGPDGEERAPFPALPEGLFSAAVSRDGRRWALASSDGSVRVYPRDGTGDPLVLRAHEGAVGHAAFSPDGTELATVSADGTARVSTVDWARLRAALRGATSACLPVAHRVQVLGEARAEAERRFAACETAHGRVPPRAAAPGSPR</sequence>
<dbReference type="PANTHER" id="PTHR19879">
    <property type="entry name" value="TRANSCRIPTION INITIATION FACTOR TFIID"/>
    <property type="match status" value="1"/>
</dbReference>
<dbReference type="CDD" id="cd14014">
    <property type="entry name" value="STKc_PknB_like"/>
    <property type="match status" value="1"/>
</dbReference>
<gene>
    <name evidence="8" type="ordered locus">Adeh_3450</name>
</gene>
<dbReference type="eggNOG" id="COG2319">
    <property type="taxonomic scope" value="Bacteria"/>
</dbReference>
<feature type="binding site" evidence="6">
    <location>
        <position position="79"/>
    </location>
    <ligand>
        <name>ATP</name>
        <dbReference type="ChEBI" id="CHEBI:30616"/>
    </ligand>
</feature>
<evidence type="ECO:0000259" key="7">
    <source>
        <dbReference type="PROSITE" id="PS50011"/>
    </source>
</evidence>
<accession>Q2IF56</accession>
<dbReference type="SMART" id="SM00320">
    <property type="entry name" value="WD40"/>
    <property type="match status" value="14"/>
</dbReference>
<keyword evidence="8" id="KW-0418">Kinase</keyword>
<evidence type="ECO:0000256" key="3">
    <source>
        <dbReference type="ARBA" id="ARBA00022741"/>
    </source>
</evidence>
<dbReference type="eggNOG" id="COG0823">
    <property type="taxonomic scope" value="Bacteria"/>
</dbReference>
<dbReference type="Gene3D" id="3.30.200.20">
    <property type="entry name" value="Phosphorylase Kinase, domain 1"/>
    <property type="match status" value="1"/>
</dbReference>
<proteinExistence type="predicted"/>
<dbReference type="OrthoDB" id="9765809at2"/>
<dbReference type="InterPro" id="IPR020472">
    <property type="entry name" value="WD40_PAC1"/>
</dbReference>
<dbReference type="eggNOG" id="COG0515">
    <property type="taxonomic scope" value="Bacteria"/>
</dbReference>
<organism evidence="8 9">
    <name type="scientific">Anaeromyxobacter dehalogenans (strain 2CP-C)</name>
    <dbReference type="NCBI Taxonomy" id="290397"/>
    <lineage>
        <taxon>Bacteria</taxon>
        <taxon>Pseudomonadati</taxon>
        <taxon>Myxococcota</taxon>
        <taxon>Myxococcia</taxon>
        <taxon>Myxococcales</taxon>
        <taxon>Cystobacterineae</taxon>
        <taxon>Anaeromyxobacteraceae</taxon>
        <taxon>Anaeromyxobacter</taxon>
    </lineage>
</organism>
<feature type="repeat" description="WD" evidence="5">
    <location>
        <begin position="862"/>
        <end position="887"/>
    </location>
</feature>
<keyword evidence="4 6" id="KW-0067">ATP-binding</keyword>
<dbReference type="STRING" id="290397.Adeh_3450"/>
<dbReference type="Proteomes" id="UP000001935">
    <property type="component" value="Chromosome"/>
</dbReference>
<dbReference type="Gene3D" id="2.130.10.10">
    <property type="entry name" value="YVTN repeat-like/Quinoprotein amine dehydrogenase"/>
    <property type="match status" value="3"/>
</dbReference>
<dbReference type="PROSITE" id="PS00107">
    <property type="entry name" value="PROTEIN_KINASE_ATP"/>
    <property type="match status" value="1"/>
</dbReference>
<dbReference type="PRINTS" id="PR00320">
    <property type="entry name" value="GPROTEINBRPT"/>
</dbReference>
<dbReference type="HOGENOM" id="CLU_002352_1_0_7"/>
<dbReference type="EMBL" id="CP000251">
    <property type="protein sequence ID" value="ABC83217.1"/>
    <property type="molecule type" value="Genomic_DNA"/>
</dbReference>
<dbReference type="PROSITE" id="PS50082">
    <property type="entry name" value="WD_REPEATS_2"/>
    <property type="match status" value="8"/>
</dbReference>
<dbReference type="Gene3D" id="1.10.510.10">
    <property type="entry name" value="Transferase(Phosphotransferase) domain 1"/>
    <property type="match status" value="1"/>
</dbReference>
<keyword evidence="3 6" id="KW-0547">Nucleotide-binding</keyword>
<dbReference type="KEGG" id="ade:Adeh_3450"/>
<feature type="repeat" description="WD" evidence="5">
    <location>
        <begin position="655"/>
        <end position="686"/>
    </location>
</feature>